<proteinExistence type="predicted"/>
<name>X0TAL1_9ZZZZ</name>
<keyword evidence="1" id="KW-0812">Transmembrane</keyword>
<evidence type="ECO:0000256" key="1">
    <source>
        <dbReference type="SAM" id="Phobius"/>
    </source>
</evidence>
<accession>X0TAL1</accession>
<feature type="transmembrane region" description="Helical" evidence="1">
    <location>
        <begin position="21"/>
        <end position="39"/>
    </location>
</feature>
<dbReference type="EMBL" id="BARS01004107">
    <property type="protein sequence ID" value="GAF73100.1"/>
    <property type="molecule type" value="Genomic_DNA"/>
</dbReference>
<protein>
    <submittedName>
        <fullName evidence="2">Uncharacterized protein</fullName>
    </submittedName>
</protein>
<feature type="transmembrane region" description="Helical" evidence="1">
    <location>
        <begin position="45"/>
        <end position="63"/>
    </location>
</feature>
<sequence>MLLRLRGWWTNSWRRPGLARWLYLVIALGFAGVAVVAGVVGDVVVGVVAGAFALLTAGLALVLPRLTEATQRNTD</sequence>
<evidence type="ECO:0000313" key="2">
    <source>
        <dbReference type="EMBL" id="GAF73100.1"/>
    </source>
</evidence>
<keyword evidence="1" id="KW-1133">Transmembrane helix</keyword>
<comment type="caution">
    <text evidence="2">The sequence shown here is derived from an EMBL/GenBank/DDBJ whole genome shotgun (WGS) entry which is preliminary data.</text>
</comment>
<gene>
    <name evidence="2" type="ORF">S01H1_08001</name>
</gene>
<reference evidence="2" key="1">
    <citation type="journal article" date="2014" name="Front. Microbiol.">
        <title>High frequency of phylogenetically diverse reductive dehalogenase-homologous genes in deep subseafloor sedimentary metagenomes.</title>
        <authorList>
            <person name="Kawai M."/>
            <person name="Futagami T."/>
            <person name="Toyoda A."/>
            <person name="Takaki Y."/>
            <person name="Nishi S."/>
            <person name="Hori S."/>
            <person name="Arai W."/>
            <person name="Tsubouchi T."/>
            <person name="Morono Y."/>
            <person name="Uchiyama I."/>
            <person name="Ito T."/>
            <person name="Fujiyama A."/>
            <person name="Inagaki F."/>
            <person name="Takami H."/>
        </authorList>
    </citation>
    <scope>NUCLEOTIDE SEQUENCE</scope>
    <source>
        <strain evidence="2">Expedition CK06-06</strain>
    </source>
</reference>
<dbReference type="AlphaFoldDB" id="X0TAL1"/>
<keyword evidence="1" id="KW-0472">Membrane</keyword>
<organism evidence="2">
    <name type="scientific">marine sediment metagenome</name>
    <dbReference type="NCBI Taxonomy" id="412755"/>
    <lineage>
        <taxon>unclassified sequences</taxon>
        <taxon>metagenomes</taxon>
        <taxon>ecological metagenomes</taxon>
    </lineage>
</organism>